<evidence type="ECO:0000256" key="1">
    <source>
        <dbReference type="PIRNR" id="PIRNR037240"/>
    </source>
</evidence>
<comment type="similarity">
    <text evidence="1">Belongs to the MAF1 family.</text>
</comment>
<comment type="function">
    <text evidence="1">Mediator of diverse signals that repress RNA polymerase III transcription. Inhibits the de novo assembly of TFIIIB onto DNA.</text>
</comment>
<dbReference type="GO" id="GO:0005730">
    <property type="term" value="C:nucleolus"/>
    <property type="evidence" value="ECO:0007669"/>
    <property type="project" value="EnsemblFungi"/>
</dbReference>
<dbReference type="Proteomes" id="UP000019384">
    <property type="component" value="Unassembled WGS sequence"/>
</dbReference>
<dbReference type="RefSeq" id="XP_022458323.1">
    <property type="nucleotide sequence ID" value="XM_022602526.1"/>
</dbReference>
<dbReference type="GO" id="GO:0005737">
    <property type="term" value="C:cytoplasm"/>
    <property type="evidence" value="ECO:0007669"/>
    <property type="project" value="EnsemblFungi"/>
</dbReference>
<evidence type="ECO:0000256" key="2">
    <source>
        <dbReference type="SAM" id="MobiDB-lite"/>
    </source>
</evidence>
<dbReference type="GO" id="GO:0016480">
    <property type="term" value="P:negative regulation of transcription by RNA polymerase III"/>
    <property type="evidence" value="ECO:0007669"/>
    <property type="project" value="UniProtKB-UniRule"/>
</dbReference>
<accession>W6MMU4</accession>
<dbReference type="Pfam" id="PF09174">
    <property type="entry name" value="Maf1"/>
    <property type="match status" value="1"/>
</dbReference>
<dbReference type="AlphaFoldDB" id="W6MMU4"/>
<feature type="compositionally biased region" description="Acidic residues" evidence="2">
    <location>
        <begin position="277"/>
        <end position="287"/>
    </location>
</feature>
<sequence>MKFIDEFDIELVNQFLTFDTNDTHIDGGCDLFTTKPVGSDRKLYKTIDKHLDRLLEENEIFANSNLQNSPPSPAQFRARRASSSAKARPVLSSLDRQQSSNALSRSYHYSPYISPKSLDSKSLGSKFPDESKYWEDSPFGPLSEPSSRKTFAYLIAILNASYPDHDFSYVQPDNFKALSSSAELISKFNSLLLSLGRSQDLNWMWETINSHMDLADCVVYLYEPEESFLNDLSPGTLWFITWFVYNKKRKRVAFLNLRASVLKNNYTPRRNSKVNTLDEEEGEDLQEYDLRDGYEDAIMSDDEEDEDDDDKMEDDMFEMDQE</sequence>
<dbReference type="PIRSF" id="PIRSF037240">
    <property type="entry name" value="RNA_polIII_Trep_MAF1"/>
    <property type="match status" value="1"/>
</dbReference>
<dbReference type="GO" id="GO:0000994">
    <property type="term" value="F:RNA polymerase III core binding"/>
    <property type="evidence" value="ECO:0007669"/>
    <property type="project" value="EnsemblFungi"/>
</dbReference>
<dbReference type="STRING" id="1382522.W6MMU4"/>
<keyword evidence="1" id="KW-0539">Nucleus</keyword>
<dbReference type="GeneID" id="34519711"/>
<keyword evidence="4" id="KW-1185">Reference proteome</keyword>
<dbReference type="PANTHER" id="PTHR22504">
    <property type="entry name" value="REPRESSOR OF RNA POLYMERASE III TRANSCRIPTION MAF1"/>
    <property type="match status" value="1"/>
</dbReference>
<dbReference type="InterPro" id="IPR038564">
    <property type="entry name" value="Maf1_sf"/>
</dbReference>
<dbReference type="PANTHER" id="PTHR22504:SF0">
    <property type="entry name" value="REPRESSOR OF RNA POLYMERASE III TRANSCRIPTION MAF1 HOMOLOG"/>
    <property type="match status" value="1"/>
</dbReference>
<keyword evidence="1" id="KW-0678">Repressor</keyword>
<dbReference type="InterPro" id="IPR015257">
    <property type="entry name" value="Maf1"/>
</dbReference>
<reference evidence="3" key="2">
    <citation type="submission" date="2014-02" db="EMBL/GenBank/DDBJ databases">
        <title>Complete DNA sequence of /Kuraishia capsulata/ illustrates novel genomic features among budding yeasts (/Saccharomycotina/).</title>
        <authorList>
            <person name="Morales L."/>
            <person name="Noel B."/>
            <person name="Porcel B."/>
            <person name="Marcet-Houben M."/>
            <person name="Hullo M-F."/>
            <person name="Sacerdot C."/>
            <person name="Tekaia F."/>
            <person name="Leh-Louis V."/>
            <person name="Despons L."/>
            <person name="Khanna V."/>
            <person name="Aury J-M."/>
            <person name="Barbe V."/>
            <person name="Couloux A."/>
            <person name="Labadie K."/>
            <person name="Pelletier E."/>
            <person name="Souciet J-L."/>
            <person name="Boekhout T."/>
            <person name="Gabaldon T."/>
            <person name="Wincker P."/>
            <person name="Dujon B."/>
        </authorList>
    </citation>
    <scope>NUCLEOTIDE SEQUENCE</scope>
    <source>
        <strain evidence="3">CBS 1993</strain>
    </source>
</reference>
<protein>
    <recommendedName>
        <fullName evidence="1">Repressor of RNA polymerase III transcription MAF1</fullName>
    </recommendedName>
</protein>
<proteinExistence type="inferred from homology"/>
<dbReference type="Gene3D" id="3.40.1000.50">
    <property type="entry name" value="Repressor of RNA polymerase III transcription Maf1"/>
    <property type="match status" value="1"/>
</dbReference>
<gene>
    <name evidence="3" type="ORF">KUCA_T00002288001</name>
</gene>
<name>W6MMU4_9ASCO</name>
<evidence type="ECO:0000313" key="3">
    <source>
        <dbReference type="EMBL" id="CDK26317.1"/>
    </source>
</evidence>
<comment type="subcellular location">
    <subcellularLocation>
        <location evidence="1">Nucleus</location>
    </subcellularLocation>
</comment>
<dbReference type="OrthoDB" id="277029at2759"/>
<reference evidence="3" key="1">
    <citation type="submission" date="2013-12" db="EMBL/GenBank/DDBJ databases">
        <authorList>
            <person name="Genoscope - CEA"/>
        </authorList>
    </citation>
    <scope>NUCLEOTIDE SEQUENCE</scope>
    <source>
        <strain evidence="3">CBS 1993</strain>
    </source>
</reference>
<keyword evidence="1" id="KW-0804">Transcription</keyword>
<evidence type="ECO:0000313" key="4">
    <source>
        <dbReference type="Proteomes" id="UP000019384"/>
    </source>
</evidence>
<organism evidence="3 4">
    <name type="scientific">Kuraishia capsulata CBS 1993</name>
    <dbReference type="NCBI Taxonomy" id="1382522"/>
    <lineage>
        <taxon>Eukaryota</taxon>
        <taxon>Fungi</taxon>
        <taxon>Dikarya</taxon>
        <taxon>Ascomycota</taxon>
        <taxon>Saccharomycotina</taxon>
        <taxon>Pichiomycetes</taxon>
        <taxon>Pichiales</taxon>
        <taxon>Pichiaceae</taxon>
        <taxon>Kuraishia</taxon>
    </lineage>
</organism>
<feature type="compositionally biased region" description="Acidic residues" evidence="2">
    <location>
        <begin position="298"/>
        <end position="322"/>
    </location>
</feature>
<keyword evidence="1" id="KW-0805">Transcription regulation</keyword>
<dbReference type="EMBL" id="HG793127">
    <property type="protein sequence ID" value="CDK26317.1"/>
    <property type="molecule type" value="Genomic_DNA"/>
</dbReference>
<feature type="region of interest" description="Disordered" evidence="2">
    <location>
        <begin position="64"/>
        <end position="99"/>
    </location>
</feature>
<dbReference type="HOGENOM" id="CLU_037043_2_1_1"/>
<feature type="region of interest" description="Disordered" evidence="2">
    <location>
        <begin position="270"/>
        <end position="322"/>
    </location>
</feature>